<evidence type="ECO:0000313" key="1">
    <source>
        <dbReference type="EMBL" id="KAJ6396266.1"/>
    </source>
</evidence>
<gene>
    <name evidence="1" type="ORF">OIU77_021320</name>
</gene>
<reference evidence="1" key="1">
    <citation type="submission" date="2022-10" db="EMBL/GenBank/DDBJ databases">
        <authorList>
            <person name="Hyden B.L."/>
            <person name="Feng K."/>
            <person name="Yates T."/>
            <person name="Jawdy S."/>
            <person name="Smart L.B."/>
            <person name="Muchero W."/>
        </authorList>
    </citation>
    <scope>NUCLEOTIDE SEQUENCE</scope>
    <source>
        <tissue evidence="1">Shoot tip</tissue>
    </source>
</reference>
<name>A0ABQ9CDL4_9ROSI</name>
<reference evidence="1" key="2">
    <citation type="journal article" date="2023" name="Int. J. Mol. Sci.">
        <title>De Novo Assembly and Annotation of 11 Diverse Shrub Willow (Salix) Genomes Reveals Novel Gene Organization in Sex-Linked Regions.</title>
        <authorList>
            <person name="Hyden B."/>
            <person name="Feng K."/>
            <person name="Yates T.B."/>
            <person name="Jawdy S."/>
            <person name="Cereghino C."/>
            <person name="Smart L.B."/>
            <person name="Muchero W."/>
        </authorList>
    </citation>
    <scope>NUCLEOTIDE SEQUENCE</scope>
    <source>
        <tissue evidence="1">Shoot tip</tissue>
    </source>
</reference>
<evidence type="ECO:0000313" key="2">
    <source>
        <dbReference type="Proteomes" id="UP001141253"/>
    </source>
</evidence>
<organism evidence="1 2">
    <name type="scientific">Salix suchowensis</name>
    <dbReference type="NCBI Taxonomy" id="1278906"/>
    <lineage>
        <taxon>Eukaryota</taxon>
        <taxon>Viridiplantae</taxon>
        <taxon>Streptophyta</taxon>
        <taxon>Embryophyta</taxon>
        <taxon>Tracheophyta</taxon>
        <taxon>Spermatophyta</taxon>
        <taxon>Magnoliopsida</taxon>
        <taxon>eudicotyledons</taxon>
        <taxon>Gunneridae</taxon>
        <taxon>Pentapetalae</taxon>
        <taxon>rosids</taxon>
        <taxon>fabids</taxon>
        <taxon>Malpighiales</taxon>
        <taxon>Salicaceae</taxon>
        <taxon>Saliceae</taxon>
        <taxon>Salix</taxon>
    </lineage>
</organism>
<protein>
    <submittedName>
        <fullName evidence="1">Uncharacterized protein</fullName>
    </submittedName>
</protein>
<comment type="caution">
    <text evidence="1">The sequence shown here is derived from an EMBL/GenBank/DDBJ whole genome shotgun (WGS) entry which is preliminary data.</text>
</comment>
<dbReference type="Proteomes" id="UP001141253">
    <property type="component" value="Chromosome 4"/>
</dbReference>
<keyword evidence="2" id="KW-1185">Reference proteome</keyword>
<accession>A0ABQ9CDL4</accession>
<proteinExistence type="predicted"/>
<dbReference type="EMBL" id="JAPFFI010000004">
    <property type="protein sequence ID" value="KAJ6396266.1"/>
    <property type="molecule type" value="Genomic_DNA"/>
</dbReference>
<sequence length="141" mass="15762">MNGSKYVADVIRRRFSREAKCEAVRTNRIPRTKEMCGCGTSLLDDKMPFSRGADTTHRPPHTDRQLLIGWLFRLSIVALYDACLIGSHGIYVDPTSKFDVFGDTSVKPRIDPAHFPFPCSNMEATVTAVCSIHPLPFHGHS</sequence>